<accession>G9XQY9</accession>
<organism evidence="1 2">
    <name type="scientific">Desulfitobacterium hafniense DP7</name>
    <dbReference type="NCBI Taxonomy" id="537010"/>
    <lineage>
        <taxon>Bacteria</taxon>
        <taxon>Bacillati</taxon>
        <taxon>Bacillota</taxon>
        <taxon>Clostridia</taxon>
        <taxon>Eubacteriales</taxon>
        <taxon>Desulfitobacteriaceae</taxon>
        <taxon>Desulfitobacterium</taxon>
    </lineage>
</organism>
<sequence length="44" mass="5132">MLFYFLLILPGCSLRRSNWQALANLVRRDFLELCLSSTTRSGLR</sequence>
<dbReference type="HOGENOM" id="CLU_3215324_0_0_9"/>
<comment type="caution">
    <text evidence="1">The sequence shown here is derived from an EMBL/GenBank/DDBJ whole genome shotgun (WGS) entry which is preliminary data.</text>
</comment>
<evidence type="ECO:0000313" key="1">
    <source>
        <dbReference type="EMBL" id="EHL05846.1"/>
    </source>
</evidence>
<dbReference type="EMBL" id="AFZX01000091">
    <property type="protein sequence ID" value="EHL05846.1"/>
    <property type="molecule type" value="Genomic_DNA"/>
</dbReference>
<evidence type="ECO:0000313" key="2">
    <source>
        <dbReference type="Proteomes" id="UP000004416"/>
    </source>
</evidence>
<dbReference type="AlphaFoldDB" id="G9XQY9"/>
<dbReference type="Proteomes" id="UP000004416">
    <property type="component" value="Unassembled WGS sequence"/>
</dbReference>
<gene>
    <name evidence="1" type="ORF">HMPREF0322_03387</name>
</gene>
<reference evidence="1 2" key="1">
    <citation type="submission" date="2011-08" db="EMBL/GenBank/DDBJ databases">
        <authorList>
            <person name="Weinstock G."/>
            <person name="Sodergren E."/>
            <person name="Clifton S."/>
            <person name="Fulton L."/>
            <person name="Fulton B."/>
            <person name="Courtney L."/>
            <person name="Fronick C."/>
            <person name="Harrison M."/>
            <person name="Strong C."/>
            <person name="Farmer C."/>
            <person name="Delahaunty K."/>
            <person name="Markovic C."/>
            <person name="Hall O."/>
            <person name="Minx P."/>
            <person name="Tomlinson C."/>
            <person name="Mitreva M."/>
            <person name="Hou S."/>
            <person name="Chen J."/>
            <person name="Wollam A."/>
            <person name="Pepin K.H."/>
            <person name="Johnson M."/>
            <person name="Bhonagiri V."/>
            <person name="Zhang X."/>
            <person name="Suruliraj S."/>
            <person name="Warren W."/>
            <person name="Chinwalla A."/>
            <person name="Mardis E.R."/>
            <person name="Wilson R.K."/>
        </authorList>
    </citation>
    <scope>NUCLEOTIDE SEQUENCE [LARGE SCALE GENOMIC DNA]</scope>
    <source>
        <strain evidence="1 2">DP7</strain>
    </source>
</reference>
<proteinExistence type="predicted"/>
<name>G9XQY9_DESHA</name>
<protein>
    <submittedName>
        <fullName evidence="1">Uncharacterized protein</fullName>
    </submittedName>
</protein>